<comment type="similarity">
    <text evidence="1">Belongs to the PGI/PMI family.</text>
</comment>
<gene>
    <name evidence="4" type="ORF">D7294_28210</name>
</gene>
<dbReference type="EMBL" id="RBAL01000025">
    <property type="protein sequence ID" value="RKN37421.1"/>
    <property type="molecule type" value="Genomic_DNA"/>
</dbReference>
<dbReference type="GO" id="GO:0004347">
    <property type="term" value="F:glucose-6-phosphate isomerase activity"/>
    <property type="evidence" value="ECO:0007669"/>
    <property type="project" value="InterPro"/>
</dbReference>
<protein>
    <submittedName>
        <fullName evidence="4">Mannose-6-phosphate isomerase</fullName>
    </submittedName>
</protein>
<dbReference type="Gene3D" id="3.40.50.10490">
    <property type="entry name" value="Glucose-6-phosphate isomerase like protein, domain 1"/>
    <property type="match status" value="1"/>
</dbReference>
<dbReference type="GO" id="GO:0097367">
    <property type="term" value="F:carbohydrate derivative binding"/>
    <property type="evidence" value="ECO:0007669"/>
    <property type="project" value="InterPro"/>
</dbReference>
<dbReference type="GO" id="GO:0005975">
    <property type="term" value="P:carbohydrate metabolic process"/>
    <property type="evidence" value="ECO:0007669"/>
    <property type="project" value="InterPro"/>
</dbReference>
<keyword evidence="2 4" id="KW-0413">Isomerase</keyword>
<dbReference type="SUPFAM" id="SSF53697">
    <property type="entry name" value="SIS domain"/>
    <property type="match status" value="1"/>
</dbReference>
<comment type="caution">
    <text evidence="4">The sequence shown here is derived from an EMBL/GenBank/DDBJ whole genome shotgun (WGS) entry which is preliminary data.</text>
</comment>
<organism evidence="4 5">
    <name type="scientific">Streptomyces hoynatensis</name>
    <dbReference type="NCBI Taxonomy" id="1141874"/>
    <lineage>
        <taxon>Bacteria</taxon>
        <taxon>Bacillati</taxon>
        <taxon>Actinomycetota</taxon>
        <taxon>Actinomycetes</taxon>
        <taxon>Kitasatosporales</taxon>
        <taxon>Streptomycetaceae</taxon>
        <taxon>Streptomyces</taxon>
    </lineage>
</organism>
<proteinExistence type="inferred from homology"/>
<feature type="domain" description="Bifunctional glucose-6-phosphate/mannose-6-phosphate isomerase C-terminal" evidence="3">
    <location>
        <begin position="225"/>
        <end position="378"/>
    </location>
</feature>
<evidence type="ECO:0000256" key="2">
    <source>
        <dbReference type="ARBA" id="ARBA00023235"/>
    </source>
</evidence>
<evidence type="ECO:0000313" key="4">
    <source>
        <dbReference type="EMBL" id="RKN37421.1"/>
    </source>
</evidence>
<sequence length="382" mass="39265">MIDESLLDAPEELLRADPRGLLRAVAAAGAHVRTAAHAAEESDLAKLRPEGRPGTVLIAGTGPAVPLIAGLLGALAGDGTRVTELHPTGALAAPGALGWALPRWAGPLDLLLLATAEGTEPGLTLLAEAAFRRGCSVVTVAPADSPLAEVTTHRRNLLLPLTPAPFQEPIGHPGAPGPAWSLLTPLLLLGDRLRLFEAGLVALHDMADRLDALAERCGPTTRTHDNPAKTLAAQLGGDLPLLWSEGPLAGAVARHAAATLVALAGRPALPAELPGALTAHAALLSGDLGPAGGDPDDFFRDRVEEPTPLRARILLLRGPLPPTDEGTASAAEAARRLALEHGRPLDELEVPEEGGPLDAFAALLAPLDFAAVYLALATRPDV</sequence>
<dbReference type="AlphaFoldDB" id="A0A3A9YMB0"/>
<dbReference type="GO" id="GO:0004476">
    <property type="term" value="F:mannose-6-phosphate isomerase activity"/>
    <property type="evidence" value="ECO:0007669"/>
    <property type="project" value="InterPro"/>
</dbReference>
<dbReference type="OrthoDB" id="5241724at2"/>
<evidence type="ECO:0000256" key="1">
    <source>
        <dbReference type="ARBA" id="ARBA00010523"/>
    </source>
</evidence>
<dbReference type="RefSeq" id="WP_120684634.1">
    <property type="nucleotide sequence ID" value="NZ_RBAL01000025.1"/>
</dbReference>
<keyword evidence="5" id="KW-1185">Reference proteome</keyword>
<dbReference type="Pfam" id="PF10432">
    <property type="entry name" value="bact-PGI_C"/>
    <property type="match status" value="1"/>
</dbReference>
<evidence type="ECO:0000313" key="5">
    <source>
        <dbReference type="Proteomes" id="UP000272474"/>
    </source>
</evidence>
<accession>A0A3A9YMB0</accession>
<reference evidence="4 5" key="1">
    <citation type="journal article" date="2014" name="Int. J. Syst. Evol. Microbiol.">
        <title>Streptomyces hoynatensis sp. nov., isolated from deep marine sediment.</title>
        <authorList>
            <person name="Veyisoglu A."/>
            <person name="Sahin N."/>
        </authorList>
    </citation>
    <scope>NUCLEOTIDE SEQUENCE [LARGE SCALE GENOMIC DNA]</scope>
    <source>
        <strain evidence="4 5">KCTC 29097</strain>
    </source>
</reference>
<dbReference type="InterPro" id="IPR046348">
    <property type="entry name" value="SIS_dom_sf"/>
</dbReference>
<dbReference type="GO" id="GO:1901135">
    <property type="term" value="P:carbohydrate derivative metabolic process"/>
    <property type="evidence" value="ECO:0007669"/>
    <property type="project" value="InterPro"/>
</dbReference>
<name>A0A3A9YMB0_9ACTN</name>
<evidence type="ECO:0000259" key="3">
    <source>
        <dbReference type="Pfam" id="PF10432"/>
    </source>
</evidence>
<dbReference type="Proteomes" id="UP000272474">
    <property type="component" value="Unassembled WGS sequence"/>
</dbReference>
<dbReference type="InterPro" id="IPR019490">
    <property type="entry name" value="Glu6P/Mann6P_isomerase_C"/>
</dbReference>